<sequence length="125" mass="14064">MSTIIDDSVWNTTRRPFMASGYGDFYVINMLSARVQEVMLTEDPDDEVSFSNLTAFLQNVCQNFTNGIYYMDENGQLSEKEGRPNTNPVDQITQEINDVRGNYLGNVLAGLSKLGVGRKRRQTLG</sequence>
<organism evidence="1 2">
    <name type="scientific">Sinanodonta woodiana</name>
    <name type="common">Chinese pond mussel</name>
    <name type="synonym">Anodonta woodiana</name>
    <dbReference type="NCBI Taxonomy" id="1069815"/>
    <lineage>
        <taxon>Eukaryota</taxon>
        <taxon>Metazoa</taxon>
        <taxon>Spiralia</taxon>
        <taxon>Lophotrochozoa</taxon>
        <taxon>Mollusca</taxon>
        <taxon>Bivalvia</taxon>
        <taxon>Autobranchia</taxon>
        <taxon>Heteroconchia</taxon>
        <taxon>Palaeoheterodonta</taxon>
        <taxon>Unionida</taxon>
        <taxon>Unionoidea</taxon>
        <taxon>Unionidae</taxon>
        <taxon>Unioninae</taxon>
        <taxon>Sinanodonta</taxon>
    </lineage>
</organism>
<gene>
    <name evidence="1" type="ORF">ACJMK2_044428</name>
</gene>
<comment type="caution">
    <text evidence="1">The sequence shown here is derived from an EMBL/GenBank/DDBJ whole genome shotgun (WGS) entry which is preliminary data.</text>
</comment>
<dbReference type="Proteomes" id="UP001634394">
    <property type="component" value="Unassembled WGS sequence"/>
</dbReference>
<reference evidence="1 2" key="1">
    <citation type="submission" date="2024-11" db="EMBL/GenBank/DDBJ databases">
        <title>Chromosome-level genome assembly of the freshwater bivalve Anodonta woodiana.</title>
        <authorList>
            <person name="Chen X."/>
        </authorList>
    </citation>
    <scope>NUCLEOTIDE SEQUENCE [LARGE SCALE GENOMIC DNA]</scope>
    <source>
        <strain evidence="1">MN2024</strain>
        <tissue evidence="1">Gills</tissue>
    </source>
</reference>
<proteinExistence type="predicted"/>
<name>A0ABD3W3C5_SINWO</name>
<keyword evidence="2" id="KW-1185">Reference proteome</keyword>
<protein>
    <submittedName>
        <fullName evidence="1">Uncharacterized protein</fullName>
    </submittedName>
</protein>
<evidence type="ECO:0000313" key="2">
    <source>
        <dbReference type="Proteomes" id="UP001634394"/>
    </source>
</evidence>
<dbReference type="AlphaFoldDB" id="A0ABD3W3C5"/>
<evidence type="ECO:0000313" key="1">
    <source>
        <dbReference type="EMBL" id="KAL3867208.1"/>
    </source>
</evidence>
<dbReference type="EMBL" id="JBJQND010000009">
    <property type="protein sequence ID" value="KAL3867208.1"/>
    <property type="molecule type" value="Genomic_DNA"/>
</dbReference>
<accession>A0ABD3W3C5</accession>